<organism evidence="1 2">
    <name type="scientific">Eumeta variegata</name>
    <name type="common">Bagworm moth</name>
    <name type="synonym">Eumeta japonica</name>
    <dbReference type="NCBI Taxonomy" id="151549"/>
    <lineage>
        <taxon>Eukaryota</taxon>
        <taxon>Metazoa</taxon>
        <taxon>Ecdysozoa</taxon>
        <taxon>Arthropoda</taxon>
        <taxon>Hexapoda</taxon>
        <taxon>Insecta</taxon>
        <taxon>Pterygota</taxon>
        <taxon>Neoptera</taxon>
        <taxon>Endopterygota</taxon>
        <taxon>Lepidoptera</taxon>
        <taxon>Glossata</taxon>
        <taxon>Ditrysia</taxon>
        <taxon>Tineoidea</taxon>
        <taxon>Psychidae</taxon>
        <taxon>Oiketicinae</taxon>
        <taxon>Eumeta</taxon>
    </lineage>
</organism>
<sequence>MLRVFRRQVRFSTAPPRVKVMRVWAFAARCARAGHWERYVADRDRFKKRRVRMRPCNVFRPQKEVNLLNSGFGMGSLHIRSDPIETKVTAYRRRRVDPYTYILRDCCVYNKHVDPKCAHASK</sequence>
<dbReference type="OrthoDB" id="5976067at2759"/>
<dbReference type="Proteomes" id="UP000299102">
    <property type="component" value="Unassembled WGS sequence"/>
</dbReference>
<name>A0A4C1XC79_EUMVA</name>
<protein>
    <submittedName>
        <fullName evidence="1">Uncharacterized protein</fullName>
    </submittedName>
</protein>
<gene>
    <name evidence="1" type="ORF">EVAR_34691_1</name>
</gene>
<proteinExistence type="predicted"/>
<keyword evidence="2" id="KW-1185">Reference proteome</keyword>
<reference evidence="1 2" key="1">
    <citation type="journal article" date="2019" name="Commun. Biol.">
        <title>The bagworm genome reveals a unique fibroin gene that provides high tensile strength.</title>
        <authorList>
            <person name="Kono N."/>
            <person name="Nakamura H."/>
            <person name="Ohtoshi R."/>
            <person name="Tomita M."/>
            <person name="Numata K."/>
            <person name="Arakawa K."/>
        </authorList>
    </citation>
    <scope>NUCLEOTIDE SEQUENCE [LARGE SCALE GENOMIC DNA]</scope>
</reference>
<accession>A0A4C1XC79</accession>
<dbReference type="EMBL" id="BGZK01000815">
    <property type="protein sequence ID" value="GBP61456.1"/>
    <property type="molecule type" value="Genomic_DNA"/>
</dbReference>
<comment type="caution">
    <text evidence="1">The sequence shown here is derived from an EMBL/GenBank/DDBJ whole genome shotgun (WGS) entry which is preliminary data.</text>
</comment>
<dbReference type="AlphaFoldDB" id="A0A4C1XC79"/>
<evidence type="ECO:0000313" key="2">
    <source>
        <dbReference type="Proteomes" id="UP000299102"/>
    </source>
</evidence>
<evidence type="ECO:0000313" key="1">
    <source>
        <dbReference type="EMBL" id="GBP61456.1"/>
    </source>
</evidence>